<keyword evidence="1" id="KW-1133">Transmembrane helix</keyword>
<organism evidence="3 4">
    <name type="scientific">Paenibacillus pini JCM 16418</name>
    <dbReference type="NCBI Taxonomy" id="1236976"/>
    <lineage>
        <taxon>Bacteria</taxon>
        <taxon>Bacillati</taxon>
        <taxon>Bacillota</taxon>
        <taxon>Bacilli</taxon>
        <taxon>Bacillales</taxon>
        <taxon>Paenibacillaceae</taxon>
        <taxon>Paenibacillus</taxon>
    </lineage>
</organism>
<proteinExistence type="predicted"/>
<dbReference type="Pfam" id="PF11738">
    <property type="entry name" value="DUF3298"/>
    <property type="match status" value="1"/>
</dbReference>
<dbReference type="InterPro" id="IPR021729">
    <property type="entry name" value="DUF3298"/>
</dbReference>
<accession>W7Z4K2</accession>
<evidence type="ECO:0000256" key="1">
    <source>
        <dbReference type="SAM" id="Phobius"/>
    </source>
</evidence>
<name>W7Z4K2_9BACL</name>
<keyword evidence="4" id="KW-1185">Reference proteome</keyword>
<dbReference type="AlphaFoldDB" id="W7Z4K2"/>
<keyword evidence="1" id="KW-0812">Transmembrane</keyword>
<dbReference type="OrthoDB" id="4990at2"/>
<dbReference type="STRING" id="1236976.JCM16418_3429"/>
<evidence type="ECO:0000313" key="4">
    <source>
        <dbReference type="Proteomes" id="UP000019364"/>
    </source>
</evidence>
<gene>
    <name evidence="3" type="ORF">JCM16418_3429</name>
</gene>
<evidence type="ECO:0000313" key="3">
    <source>
        <dbReference type="EMBL" id="GAF09294.1"/>
    </source>
</evidence>
<sequence length="295" mass="33486">MDDKLEQLRNEYDEISIPEELDFVVKSSIQQSLKARRRRKSTYKWLASAGAVALIFFIAINASATVASAFAAIPGVDRIIQVLTFKEYIVKETNYDAHVKVPVVTDMNNKDLELGLNHKYMAENKALFDKFQAEMNDLKKAGGGHLGLDTGYEVKTDNDRIFSIERYVEETAGSSATTVTLDTIDKKEQILLSLPMLFKDSTYIQQISENIQDQMKSQMKVDKNKVYWVHGRGEELTTDEFKSITKDQSFYINKEGKLVIVFNQYDVAPGYMGVVEFVIPTEIIADDLVSSKYIQ</sequence>
<dbReference type="eggNOG" id="ENOG502Z8Z7">
    <property type="taxonomic scope" value="Bacteria"/>
</dbReference>
<protein>
    <submittedName>
        <fullName evidence="3">Anti-sigma factor homolog YrhM</fullName>
    </submittedName>
</protein>
<dbReference type="InterPro" id="IPR037126">
    <property type="entry name" value="PdaC/RsiV-like_sf"/>
</dbReference>
<dbReference type="Gene3D" id="3.90.640.20">
    <property type="entry name" value="Heat-shock cognate protein, ATPase"/>
    <property type="match status" value="1"/>
</dbReference>
<dbReference type="EMBL" id="BAVZ01000011">
    <property type="protein sequence ID" value="GAF09294.1"/>
    <property type="molecule type" value="Genomic_DNA"/>
</dbReference>
<dbReference type="Proteomes" id="UP000019364">
    <property type="component" value="Unassembled WGS sequence"/>
</dbReference>
<feature type="domain" description="DUF3298" evidence="2">
    <location>
        <begin position="197"/>
        <end position="281"/>
    </location>
</feature>
<evidence type="ECO:0000259" key="2">
    <source>
        <dbReference type="Pfam" id="PF11738"/>
    </source>
</evidence>
<reference evidence="3 4" key="1">
    <citation type="journal article" date="2014" name="Genome Announc.">
        <title>Draft Genome Sequence of Paenibacillus pini JCM 16418T, Isolated from the Rhizosphere of Pine Tree.</title>
        <authorList>
            <person name="Yuki M."/>
            <person name="Oshima K."/>
            <person name="Suda W."/>
            <person name="Oshida Y."/>
            <person name="Kitamura K."/>
            <person name="Iida Y."/>
            <person name="Hattori M."/>
            <person name="Ohkuma M."/>
        </authorList>
    </citation>
    <scope>NUCLEOTIDE SEQUENCE [LARGE SCALE GENOMIC DNA]</scope>
    <source>
        <strain evidence="3 4">JCM 16418</strain>
    </source>
</reference>
<feature type="transmembrane region" description="Helical" evidence="1">
    <location>
        <begin position="45"/>
        <end position="73"/>
    </location>
</feature>
<dbReference type="RefSeq" id="WP_036650637.1">
    <property type="nucleotide sequence ID" value="NZ_BAVZ01000011.1"/>
</dbReference>
<dbReference type="Gene3D" id="3.30.565.40">
    <property type="entry name" value="Fervidobacterium nodosum Rt17-B1 like"/>
    <property type="match status" value="1"/>
</dbReference>
<comment type="caution">
    <text evidence="3">The sequence shown here is derived from an EMBL/GenBank/DDBJ whole genome shotgun (WGS) entry which is preliminary data.</text>
</comment>
<keyword evidence="1" id="KW-0472">Membrane</keyword>